<gene>
    <name evidence="1" type="ORF">XENOCAPTIV_029008</name>
</gene>
<comment type="caution">
    <text evidence="1">The sequence shown here is derived from an EMBL/GenBank/DDBJ whole genome shotgun (WGS) entry which is preliminary data.</text>
</comment>
<keyword evidence="2" id="KW-1185">Reference proteome</keyword>
<dbReference type="EMBL" id="JAHRIN010051230">
    <property type="protein sequence ID" value="MEQ2209357.1"/>
    <property type="molecule type" value="Genomic_DNA"/>
</dbReference>
<reference evidence="1 2" key="1">
    <citation type="submission" date="2021-06" db="EMBL/GenBank/DDBJ databases">
        <authorList>
            <person name="Palmer J.M."/>
        </authorList>
    </citation>
    <scope>NUCLEOTIDE SEQUENCE [LARGE SCALE GENOMIC DNA]</scope>
    <source>
        <strain evidence="1 2">XC_2019</strain>
        <tissue evidence="1">Muscle</tissue>
    </source>
</reference>
<evidence type="ECO:0000313" key="1">
    <source>
        <dbReference type="EMBL" id="MEQ2209357.1"/>
    </source>
</evidence>
<protein>
    <submittedName>
        <fullName evidence="1">Uncharacterized protein</fullName>
    </submittedName>
</protein>
<sequence length="112" mass="12592">MMASNMGSRRLRRWRVSTLPHHHHQLDAHKSSNMHLLKLNPIFFKTYLCLSAGGELFTPASPADLQLQLQVVQAPQLPSSQPRCLNVNVSVYYLGPKPPEPEPLVRGAELQT</sequence>
<accession>A0ABV0RME7</accession>
<proteinExistence type="predicted"/>
<name>A0ABV0RME7_9TELE</name>
<evidence type="ECO:0000313" key="2">
    <source>
        <dbReference type="Proteomes" id="UP001434883"/>
    </source>
</evidence>
<organism evidence="1 2">
    <name type="scientific">Xenoophorus captivus</name>
    <dbReference type="NCBI Taxonomy" id="1517983"/>
    <lineage>
        <taxon>Eukaryota</taxon>
        <taxon>Metazoa</taxon>
        <taxon>Chordata</taxon>
        <taxon>Craniata</taxon>
        <taxon>Vertebrata</taxon>
        <taxon>Euteleostomi</taxon>
        <taxon>Actinopterygii</taxon>
        <taxon>Neopterygii</taxon>
        <taxon>Teleostei</taxon>
        <taxon>Neoteleostei</taxon>
        <taxon>Acanthomorphata</taxon>
        <taxon>Ovalentaria</taxon>
        <taxon>Atherinomorphae</taxon>
        <taxon>Cyprinodontiformes</taxon>
        <taxon>Goodeidae</taxon>
        <taxon>Xenoophorus</taxon>
    </lineage>
</organism>
<dbReference type="Proteomes" id="UP001434883">
    <property type="component" value="Unassembled WGS sequence"/>
</dbReference>